<dbReference type="PANTHER" id="PTHR43418">
    <property type="entry name" value="MULTIFUNCTIONAL TRYPTOPHAN BIOSYNTHESIS PROTEIN-RELATED"/>
    <property type="match status" value="1"/>
</dbReference>
<protein>
    <recommendedName>
        <fullName evidence="2">Glutamine amidotransferase domain-containing protein</fullName>
    </recommendedName>
</protein>
<dbReference type="GO" id="GO:0004049">
    <property type="term" value="F:anthranilate synthase activity"/>
    <property type="evidence" value="ECO:0007669"/>
    <property type="project" value="TreeGrafter"/>
</dbReference>
<keyword evidence="1" id="KW-0315">Glutamine amidotransferase</keyword>
<evidence type="ECO:0000313" key="3">
    <source>
        <dbReference type="EMBL" id="VVN47237.1"/>
    </source>
</evidence>
<feature type="domain" description="Glutamine amidotransferase" evidence="2">
    <location>
        <begin position="65"/>
        <end position="187"/>
    </location>
</feature>
<dbReference type="PANTHER" id="PTHR43418:SF4">
    <property type="entry name" value="MULTIFUNCTIONAL TRYPTOPHAN BIOSYNTHESIS PROTEIN"/>
    <property type="match status" value="1"/>
</dbReference>
<dbReference type="GO" id="GO:0005829">
    <property type="term" value="C:cytosol"/>
    <property type="evidence" value="ECO:0007669"/>
    <property type="project" value="TreeGrafter"/>
</dbReference>
<name>A0A5E6Y2G1_PSEFL</name>
<organism evidence="3 4">
    <name type="scientific">Pseudomonas fluorescens</name>
    <dbReference type="NCBI Taxonomy" id="294"/>
    <lineage>
        <taxon>Bacteria</taxon>
        <taxon>Pseudomonadati</taxon>
        <taxon>Pseudomonadota</taxon>
        <taxon>Gammaproteobacteria</taxon>
        <taxon>Pseudomonadales</taxon>
        <taxon>Pseudomonadaceae</taxon>
        <taxon>Pseudomonas</taxon>
    </lineage>
</organism>
<dbReference type="InterPro" id="IPR017926">
    <property type="entry name" value="GATASE"/>
</dbReference>
<evidence type="ECO:0000313" key="4">
    <source>
        <dbReference type="Proteomes" id="UP000326953"/>
    </source>
</evidence>
<dbReference type="RefSeq" id="WP_150714132.1">
    <property type="nucleotide sequence ID" value="NZ_CABVHK010000032.1"/>
</dbReference>
<dbReference type="Proteomes" id="UP000326953">
    <property type="component" value="Unassembled WGS sequence"/>
</dbReference>
<evidence type="ECO:0000256" key="1">
    <source>
        <dbReference type="ARBA" id="ARBA00022962"/>
    </source>
</evidence>
<evidence type="ECO:0000259" key="2">
    <source>
        <dbReference type="Pfam" id="PF00117"/>
    </source>
</evidence>
<dbReference type="AlphaFoldDB" id="A0A5E6Y2G1"/>
<reference evidence="3 4" key="1">
    <citation type="submission" date="2019-09" db="EMBL/GenBank/DDBJ databases">
        <authorList>
            <person name="Chandra G."/>
            <person name="Truman W A."/>
        </authorList>
    </citation>
    <scope>NUCLEOTIDE SEQUENCE [LARGE SCALE GENOMIC DNA]</scope>
    <source>
        <strain evidence="3">PS662</strain>
    </source>
</reference>
<dbReference type="PROSITE" id="PS51273">
    <property type="entry name" value="GATASE_TYPE_1"/>
    <property type="match status" value="1"/>
</dbReference>
<dbReference type="OrthoDB" id="9813383at2"/>
<dbReference type="InterPro" id="IPR029062">
    <property type="entry name" value="Class_I_gatase-like"/>
</dbReference>
<dbReference type="EMBL" id="CABVHK010000032">
    <property type="protein sequence ID" value="VVN47237.1"/>
    <property type="molecule type" value="Genomic_DNA"/>
</dbReference>
<dbReference type="SUPFAM" id="SSF52317">
    <property type="entry name" value="Class I glutamine amidotransferase-like"/>
    <property type="match status" value="1"/>
</dbReference>
<dbReference type="Gene3D" id="3.40.50.880">
    <property type="match status" value="1"/>
</dbReference>
<gene>
    <name evidence="3" type="ORF">PS662_05985</name>
</gene>
<proteinExistence type="predicted"/>
<accession>A0A5E6Y2G1</accession>
<sequence>MKVVAISQRVDVFPERGESRDALDQRLCAFLLAAGFLPVPVPNNLGQQPRDGGLIHDALHDWLNAVSPQAIVLSGGNDIGQCPARDLTEGRLLDHARSHSLPVLGICRGMQMIAHWSGGELKPVTGHVRARHQLSGQIVAEVNSYHDFALAGCPETFEVLARSEDGEIEAIRHLGLPWEGWMWHPEREGVFASHDLDRLKRLFGSHEVELL</sequence>
<dbReference type="GO" id="GO:0000162">
    <property type="term" value="P:L-tryptophan biosynthetic process"/>
    <property type="evidence" value="ECO:0007669"/>
    <property type="project" value="TreeGrafter"/>
</dbReference>
<dbReference type="InterPro" id="IPR050472">
    <property type="entry name" value="Anth_synth/Amidotransfase"/>
</dbReference>
<dbReference type="Pfam" id="PF00117">
    <property type="entry name" value="GATase"/>
    <property type="match status" value="1"/>
</dbReference>